<evidence type="ECO:0000256" key="13">
    <source>
        <dbReference type="SAM" id="MobiDB-lite"/>
    </source>
</evidence>
<dbReference type="AlphaFoldDB" id="A0A2N1JEB2"/>
<dbReference type="SUPFAM" id="SSF52540">
    <property type="entry name" value="P-loop containing nucleoside triphosphate hydrolases"/>
    <property type="match status" value="2"/>
</dbReference>
<dbReference type="EMBL" id="KZ454988">
    <property type="protein sequence ID" value="PKI84890.1"/>
    <property type="molecule type" value="Genomic_DNA"/>
</dbReference>
<dbReference type="GO" id="GO:0016558">
    <property type="term" value="P:protein import into peroxisome matrix"/>
    <property type="evidence" value="ECO:0007669"/>
    <property type="project" value="TreeGrafter"/>
</dbReference>
<dbReference type="InterPro" id="IPR029067">
    <property type="entry name" value="CDC48_domain_2-like_sf"/>
</dbReference>
<evidence type="ECO:0000256" key="9">
    <source>
        <dbReference type="ARBA" id="ARBA00023136"/>
    </source>
</evidence>
<dbReference type="InterPro" id="IPR015342">
    <property type="entry name" value="PEX1-N_C-lobe"/>
</dbReference>
<proteinExistence type="inferred from homology"/>
<dbReference type="Pfam" id="PF09262">
    <property type="entry name" value="PEX-1N"/>
    <property type="match status" value="1"/>
</dbReference>
<dbReference type="Gene3D" id="3.40.50.300">
    <property type="entry name" value="P-loop containing nucleotide triphosphate hydrolases"/>
    <property type="match status" value="2"/>
</dbReference>
<dbReference type="PANTHER" id="PTHR23077:SF12">
    <property type="entry name" value="PEROXISOMAL ATPASE PEX1"/>
    <property type="match status" value="1"/>
</dbReference>
<evidence type="ECO:0000313" key="15">
    <source>
        <dbReference type="EMBL" id="PKI84890.1"/>
    </source>
</evidence>
<feature type="compositionally biased region" description="Basic and acidic residues" evidence="13">
    <location>
        <begin position="620"/>
        <end position="641"/>
    </location>
</feature>
<evidence type="ECO:0000256" key="1">
    <source>
        <dbReference type="ARBA" id="ARBA00004370"/>
    </source>
</evidence>
<feature type="domain" description="AAA+ ATPase" evidence="14">
    <location>
        <begin position="772"/>
        <end position="907"/>
    </location>
</feature>
<protein>
    <recommendedName>
        <fullName evidence="11">Peroxisomal ATPase PEX1</fullName>
    </recommendedName>
    <alternativeName>
        <fullName evidence="10">Peroxin-1</fullName>
    </alternativeName>
</protein>
<dbReference type="InterPro" id="IPR050168">
    <property type="entry name" value="AAA_ATPase_domain"/>
</dbReference>
<evidence type="ECO:0000256" key="6">
    <source>
        <dbReference type="ARBA" id="ARBA00022801"/>
    </source>
</evidence>
<evidence type="ECO:0000256" key="3">
    <source>
        <dbReference type="ARBA" id="ARBA00022448"/>
    </source>
</evidence>
<feature type="region of interest" description="Disordered" evidence="13">
    <location>
        <begin position="1067"/>
        <end position="1086"/>
    </location>
</feature>
<keyword evidence="4" id="KW-0962">Peroxisome biogenesis</keyword>
<evidence type="ECO:0000256" key="11">
    <source>
        <dbReference type="ARBA" id="ARBA00034532"/>
    </source>
</evidence>
<dbReference type="InterPro" id="IPR041569">
    <property type="entry name" value="AAA_lid_3"/>
</dbReference>
<evidence type="ECO:0000256" key="8">
    <source>
        <dbReference type="ARBA" id="ARBA00022927"/>
    </source>
</evidence>
<dbReference type="RefSeq" id="XP_056062175.1">
    <property type="nucleotide sequence ID" value="XM_056206200.1"/>
</dbReference>
<feature type="region of interest" description="Disordered" evidence="13">
    <location>
        <begin position="610"/>
        <end position="659"/>
    </location>
</feature>
<evidence type="ECO:0000256" key="12">
    <source>
        <dbReference type="ARBA" id="ARBA00048778"/>
    </source>
</evidence>
<keyword evidence="8" id="KW-0653">Protein transport</keyword>
<reference evidence="15 16" key="1">
    <citation type="submission" date="2017-10" db="EMBL/GenBank/DDBJ databases">
        <title>A novel species of cold-tolerant Malassezia isolated from bats.</title>
        <authorList>
            <person name="Lorch J.M."/>
            <person name="Palmer J.M."/>
            <person name="Vanderwolf K.J."/>
            <person name="Schmidt K.Z."/>
            <person name="Verant M.L."/>
            <person name="Weller T.J."/>
            <person name="Blehert D.S."/>
        </authorList>
    </citation>
    <scope>NUCLEOTIDE SEQUENCE [LARGE SCALE GENOMIC DNA]</scope>
    <source>
        <strain evidence="15 16">NWHC:44797-103</strain>
    </source>
</reference>
<dbReference type="PROSITE" id="PS00674">
    <property type="entry name" value="AAA"/>
    <property type="match status" value="1"/>
</dbReference>
<feature type="domain" description="AAA+ ATPase" evidence="14">
    <location>
        <begin position="450"/>
        <end position="588"/>
    </location>
</feature>
<sequence>MGPKRAASARLAVDPALRASLVHLPASLCSALLARDVVAQTVIVELRALESVYYCGWTGLSASQSVLDDPHNRPGERVAVSTSLASLFTPPLRDGAEVGVRLFRSPPVPVASAVHVTPMHPDDWEILSIHADEVEANMLAQVRAARQGQVLAVQVGRSASTVVRFVVDKTEPRTRLGEEDSAPVAVRLSTDTEVIVAPKERAHEEGAAHVLPTEMHDAPLSPQRAAQALAQVLWRVLPSSARPVGDELAWGALVPMSHTPPSVEAPFYELVSLAFPQGRVCITKTACPALEQESEEALPQNATASTVFLPATDLFSAHAKTEALRRVEIDAQDTDDVPPSPTLRRAPADLVWPAGHVWLGDELREKLGVLDYDLVRFSAPPPGAVQAKAASAPLGVQLAAPSALAGTQAVVDACTFTVRNVHLMRMLQAAEQGRFDTFEHVAAVSKPYTSTSGILLTGSSGSGKTTIARAVGEALACDPSALFHTITIDCAQFAEERMPLVRARCKEWLDDAAWHAPTLLVLDNIDMLMPVEQENVDAARAQRLAEALVAKVHATVQDYEVFLLATAQSSTSAHAALRGGRIWTETIAIKAPGKEERKAMLHALVENAMRTEVHTEEEEKGEKSLAKSDEKTLEERLEDPSAPHAAQMPESSSFEPASAKNVSPELDWITLVGKTDGYHIADLETLTQRAVHQATIRCVLESGAEHVSLTMSDFDKAHEDFTPLSLRNVKLEASNTNWSDIGGLQATRQTLRETIEWPTKYAAIFANCPLRLRSGLLLYGYPGCGKTLLASAIAKETGLNFISVKGPELLNKYIGASEKSVRDLFERAQAAKPCVLFFDEFDSIAPKRGHDSTGVTDRVVNQMLTQMDGAEGLDGVYVLAATSRPDLIDSALLRPGRLDKSLLCDMPSLEDRLDILQAIAHKVPLDPSVDLTHWARVTQGFSGADLQALLYNASLETIHETIQASDAPVLNEARASGLQYATLAQANAPHAKALNGAERAALAERLGRIVGSAHATQKEKRTAAPKEKQLVETRHIASAFNTTRPSVPKEDIARLARVYRTFNGEREADFPDGEASTNVGARTSLM</sequence>
<dbReference type="GO" id="GO:0005829">
    <property type="term" value="C:cytosol"/>
    <property type="evidence" value="ECO:0007669"/>
    <property type="project" value="TreeGrafter"/>
</dbReference>
<dbReference type="PANTHER" id="PTHR23077">
    <property type="entry name" value="AAA-FAMILY ATPASE"/>
    <property type="match status" value="1"/>
</dbReference>
<keyword evidence="6" id="KW-0378">Hydrolase</keyword>
<keyword evidence="3" id="KW-0813">Transport</keyword>
<comment type="subcellular location">
    <subcellularLocation>
        <location evidence="1">Membrane</location>
    </subcellularLocation>
</comment>
<keyword evidence="9" id="KW-0472">Membrane</keyword>
<keyword evidence="5" id="KW-0547">Nucleotide-binding</keyword>
<organism evidence="15 16">
    <name type="scientific">Malassezia vespertilionis</name>
    <dbReference type="NCBI Taxonomy" id="2020962"/>
    <lineage>
        <taxon>Eukaryota</taxon>
        <taxon>Fungi</taxon>
        <taxon>Dikarya</taxon>
        <taxon>Basidiomycota</taxon>
        <taxon>Ustilaginomycotina</taxon>
        <taxon>Malasseziomycetes</taxon>
        <taxon>Malasseziales</taxon>
        <taxon>Malasseziaceae</taxon>
        <taxon>Malassezia</taxon>
    </lineage>
</organism>
<dbReference type="CDD" id="cd00009">
    <property type="entry name" value="AAA"/>
    <property type="match status" value="1"/>
</dbReference>
<accession>A0A2N1JEB2</accession>
<dbReference type="GO" id="GO:0005778">
    <property type="term" value="C:peroxisomal membrane"/>
    <property type="evidence" value="ECO:0007669"/>
    <property type="project" value="TreeGrafter"/>
</dbReference>
<evidence type="ECO:0000256" key="7">
    <source>
        <dbReference type="ARBA" id="ARBA00022840"/>
    </source>
</evidence>
<dbReference type="SMART" id="SM00382">
    <property type="entry name" value="AAA"/>
    <property type="match status" value="2"/>
</dbReference>
<dbReference type="GeneID" id="80900859"/>
<evidence type="ECO:0000256" key="2">
    <source>
        <dbReference type="ARBA" id="ARBA00006914"/>
    </source>
</evidence>
<dbReference type="STRING" id="2020962.A0A2N1JEB2"/>
<dbReference type="InterPro" id="IPR003960">
    <property type="entry name" value="ATPase_AAA_CS"/>
</dbReference>
<dbReference type="InterPro" id="IPR003959">
    <property type="entry name" value="ATPase_AAA_core"/>
</dbReference>
<dbReference type="Proteomes" id="UP000232875">
    <property type="component" value="Unassembled WGS sequence"/>
</dbReference>
<evidence type="ECO:0000256" key="5">
    <source>
        <dbReference type="ARBA" id="ARBA00022741"/>
    </source>
</evidence>
<dbReference type="SUPFAM" id="SSF54585">
    <property type="entry name" value="Cdc48 domain 2-like"/>
    <property type="match status" value="1"/>
</dbReference>
<comment type="catalytic activity">
    <reaction evidence="12">
        <text>ATP + H2O = ADP + phosphate + H(+)</text>
        <dbReference type="Rhea" id="RHEA:13065"/>
        <dbReference type="ChEBI" id="CHEBI:15377"/>
        <dbReference type="ChEBI" id="CHEBI:15378"/>
        <dbReference type="ChEBI" id="CHEBI:30616"/>
        <dbReference type="ChEBI" id="CHEBI:43474"/>
        <dbReference type="ChEBI" id="CHEBI:456216"/>
    </reaction>
    <physiologicalReaction direction="left-to-right" evidence="12">
        <dbReference type="Rhea" id="RHEA:13066"/>
    </physiologicalReaction>
</comment>
<dbReference type="Gene3D" id="3.10.330.10">
    <property type="match status" value="1"/>
</dbReference>
<dbReference type="Pfam" id="PF17862">
    <property type="entry name" value="AAA_lid_3"/>
    <property type="match status" value="1"/>
</dbReference>
<name>A0A2N1JEB2_9BASI</name>
<evidence type="ECO:0000259" key="14">
    <source>
        <dbReference type="SMART" id="SM00382"/>
    </source>
</evidence>
<dbReference type="GO" id="GO:0005524">
    <property type="term" value="F:ATP binding"/>
    <property type="evidence" value="ECO:0007669"/>
    <property type="project" value="UniProtKB-KW"/>
</dbReference>
<feature type="compositionally biased region" description="Polar residues" evidence="13">
    <location>
        <begin position="1075"/>
        <end position="1086"/>
    </location>
</feature>
<dbReference type="CDD" id="cd19526">
    <property type="entry name" value="RecA-like_PEX1_r2"/>
    <property type="match status" value="1"/>
</dbReference>
<evidence type="ECO:0000256" key="4">
    <source>
        <dbReference type="ARBA" id="ARBA00022593"/>
    </source>
</evidence>
<dbReference type="Gene3D" id="1.10.8.60">
    <property type="match status" value="2"/>
</dbReference>
<keyword evidence="16" id="KW-1185">Reference proteome</keyword>
<dbReference type="FunFam" id="3.40.50.300:FF:000149">
    <property type="entry name" value="Nuclear valosin-containing protein-like"/>
    <property type="match status" value="1"/>
</dbReference>
<dbReference type="InterPro" id="IPR003593">
    <property type="entry name" value="AAA+_ATPase"/>
</dbReference>
<evidence type="ECO:0000256" key="10">
    <source>
        <dbReference type="ARBA" id="ARBA00032509"/>
    </source>
</evidence>
<comment type="similarity">
    <text evidence="2">Belongs to the AAA ATPase family.</text>
</comment>
<dbReference type="OrthoDB" id="2187at2759"/>
<dbReference type="InterPro" id="IPR027417">
    <property type="entry name" value="P-loop_NTPase"/>
</dbReference>
<gene>
    <name evidence="15" type="primary">PEX1</name>
    <name evidence="15" type="ORF">MVES_001268</name>
</gene>
<dbReference type="Pfam" id="PF00004">
    <property type="entry name" value="AAA"/>
    <property type="match status" value="2"/>
</dbReference>
<keyword evidence="7" id="KW-0067">ATP-binding</keyword>
<dbReference type="GO" id="GO:0016887">
    <property type="term" value="F:ATP hydrolysis activity"/>
    <property type="evidence" value="ECO:0007669"/>
    <property type="project" value="InterPro"/>
</dbReference>
<evidence type="ECO:0000313" key="16">
    <source>
        <dbReference type="Proteomes" id="UP000232875"/>
    </source>
</evidence>